<evidence type="ECO:0000313" key="2">
    <source>
        <dbReference type="EMBL" id="NKY99147.1"/>
    </source>
</evidence>
<dbReference type="EMBL" id="JAAXPG010000014">
    <property type="protein sequence ID" value="NKY99147.1"/>
    <property type="molecule type" value="Genomic_DNA"/>
</dbReference>
<gene>
    <name evidence="2" type="ORF">HGB44_15965</name>
</gene>
<dbReference type="InterPro" id="IPR038594">
    <property type="entry name" value="SepF-like_sf"/>
</dbReference>
<protein>
    <submittedName>
        <fullName evidence="2">Cell division protein SepF</fullName>
    </submittedName>
</protein>
<name>A0A7X6MD99_9ACTN</name>
<keyword evidence="1" id="KW-1133">Transmembrane helix</keyword>
<keyword evidence="2" id="KW-0132">Cell division</keyword>
<proteinExistence type="predicted"/>
<dbReference type="AlphaFoldDB" id="A0A7X6MD99"/>
<dbReference type="Proteomes" id="UP000553209">
    <property type="component" value="Unassembled WGS sequence"/>
</dbReference>
<sequence>MSMITLAASFVREWGPSLLIVFSALLFFWVMYKERGKVRKSQDPSNLTPVLRSGGGFEKSILDAEEMNSYRLIDHAGPSVRLSGVARFSPSEYRAAAHLISERFREGRVVSIDFGKMDPNQAARLVDFCSGMLAFSSGWVFRVTDKVIILTPPE</sequence>
<accession>A0A7X6MD99</accession>
<feature type="transmembrane region" description="Helical" evidence="1">
    <location>
        <begin position="14"/>
        <end position="32"/>
    </location>
</feature>
<evidence type="ECO:0000313" key="3">
    <source>
        <dbReference type="Proteomes" id="UP000553209"/>
    </source>
</evidence>
<keyword evidence="2" id="KW-0131">Cell cycle</keyword>
<keyword evidence="3" id="KW-1185">Reference proteome</keyword>
<dbReference type="Gene3D" id="3.30.110.150">
    <property type="entry name" value="SepF-like protein"/>
    <property type="match status" value="1"/>
</dbReference>
<reference evidence="2 3" key="1">
    <citation type="submission" date="2020-04" db="EMBL/GenBank/DDBJ databases">
        <title>MicrobeNet Type strains.</title>
        <authorList>
            <person name="Nicholson A.C."/>
        </authorList>
    </citation>
    <scope>NUCLEOTIDE SEQUENCE [LARGE SCALE GENOMIC DNA]</scope>
    <source>
        <strain evidence="2 3">ATCC 23612</strain>
    </source>
</reference>
<dbReference type="GO" id="GO:0090529">
    <property type="term" value="P:cell septum assembly"/>
    <property type="evidence" value="ECO:0007669"/>
    <property type="project" value="InterPro"/>
</dbReference>
<organism evidence="2 3">
    <name type="scientific">Nocardiopsis alborubida</name>
    <dbReference type="NCBI Taxonomy" id="146802"/>
    <lineage>
        <taxon>Bacteria</taxon>
        <taxon>Bacillati</taxon>
        <taxon>Actinomycetota</taxon>
        <taxon>Actinomycetes</taxon>
        <taxon>Streptosporangiales</taxon>
        <taxon>Nocardiopsidaceae</taxon>
        <taxon>Nocardiopsis</taxon>
    </lineage>
</organism>
<dbReference type="Pfam" id="PF04472">
    <property type="entry name" value="SepF"/>
    <property type="match status" value="1"/>
</dbReference>
<comment type="caution">
    <text evidence="2">The sequence shown here is derived from an EMBL/GenBank/DDBJ whole genome shotgun (WGS) entry which is preliminary data.</text>
</comment>
<keyword evidence="1" id="KW-0472">Membrane</keyword>
<keyword evidence="1" id="KW-0812">Transmembrane</keyword>
<dbReference type="InterPro" id="IPR007561">
    <property type="entry name" value="Cell_div_SepF/SepF-rel"/>
</dbReference>
<evidence type="ECO:0000256" key="1">
    <source>
        <dbReference type="SAM" id="Phobius"/>
    </source>
</evidence>